<dbReference type="EMBL" id="SRLD01000053">
    <property type="protein sequence ID" value="TGE13478.1"/>
    <property type="molecule type" value="Genomic_DNA"/>
</dbReference>
<protein>
    <recommendedName>
        <fullName evidence="4">Periplasmic heavy metal sensor</fullName>
    </recommendedName>
</protein>
<dbReference type="RefSeq" id="WP_135499435.1">
    <property type="nucleotide sequence ID" value="NZ_SRLD01000053.1"/>
</dbReference>
<dbReference type="Proteomes" id="UP000297739">
    <property type="component" value="Unassembled WGS sequence"/>
</dbReference>
<proteinExistence type="predicted"/>
<keyword evidence="1" id="KW-0732">Signal</keyword>
<feature type="chain" id="PRO_5021195274" description="Periplasmic heavy metal sensor" evidence="1">
    <location>
        <begin position="22"/>
        <end position="137"/>
    </location>
</feature>
<evidence type="ECO:0000313" key="2">
    <source>
        <dbReference type="EMBL" id="TGE13478.1"/>
    </source>
</evidence>
<accession>A0A4Z0PFI3</accession>
<organism evidence="2 3">
    <name type="scientific">Hymenobacter elongatus</name>
    <dbReference type="NCBI Taxonomy" id="877208"/>
    <lineage>
        <taxon>Bacteria</taxon>
        <taxon>Pseudomonadati</taxon>
        <taxon>Bacteroidota</taxon>
        <taxon>Cytophagia</taxon>
        <taxon>Cytophagales</taxon>
        <taxon>Hymenobacteraceae</taxon>
        <taxon>Hymenobacter</taxon>
    </lineage>
</organism>
<keyword evidence="3" id="KW-1185">Reference proteome</keyword>
<comment type="caution">
    <text evidence="2">The sequence shown here is derived from an EMBL/GenBank/DDBJ whole genome shotgun (WGS) entry which is preliminary data.</text>
</comment>
<evidence type="ECO:0008006" key="4">
    <source>
        <dbReference type="Google" id="ProtNLM"/>
    </source>
</evidence>
<reference evidence="2 3" key="1">
    <citation type="submission" date="2019-04" db="EMBL/GenBank/DDBJ databases">
        <authorList>
            <person name="Feng G."/>
            <person name="Zhang J."/>
            <person name="Zhu H."/>
        </authorList>
    </citation>
    <scope>NUCLEOTIDE SEQUENCE [LARGE SCALE GENOMIC DNA]</scope>
    <source>
        <strain evidence="2 3">JCM 17223</strain>
    </source>
</reference>
<evidence type="ECO:0000313" key="3">
    <source>
        <dbReference type="Proteomes" id="UP000297739"/>
    </source>
</evidence>
<sequence length="137" mass="15061">MLFTRSLLVLVVLGTISFGCARRQKADIPEAKSVTVAPAPVPKAAARDLTDVMTDELSLQPDQQTKVRAILNGTVEKVNNARKANAGNQTALTTELKKINADSEGQLRAVLTPVQYKQYQAKKRQMRAQMQARRATK</sequence>
<evidence type="ECO:0000256" key="1">
    <source>
        <dbReference type="SAM" id="SignalP"/>
    </source>
</evidence>
<dbReference type="OrthoDB" id="882740at2"/>
<name>A0A4Z0PFI3_9BACT</name>
<gene>
    <name evidence="2" type="ORF">E5J99_19190</name>
</gene>
<feature type="signal peptide" evidence="1">
    <location>
        <begin position="1"/>
        <end position="21"/>
    </location>
</feature>
<dbReference type="AlphaFoldDB" id="A0A4Z0PFI3"/>
<dbReference type="PROSITE" id="PS51257">
    <property type="entry name" value="PROKAR_LIPOPROTEIN"/>
    <property type="match status" value="1"/>
</dbReference>